<feature type="region of interest" description="Disordered" evidence="1">
    <location>
        <begin position="395"/>
        <end position="430"/>
    </location>
</feature>
<proteinExistence type="predicted"/>
<evidence type="ECO:0000256" key="1">
    <source>
        <dbReference type="SAM" id="MobiDB-lite"/>
    </source>
</evidence>
<dbReference type="Proteomes" id="UP000070373">
    <property type="component" value="Unassembled WGS sequence"/>
</dbReference>
<dbReference type="EMBL" id="LHXN01000005">
    <property type="protein sequence ID" value="KXA93440.1"/>
    <property type="molecule type" value="Genomic_DNA"/>
</dbReference>
<comment type="caution">
    <text evidence="2">The sequence shown here is derived from an EMBL/GenBank/DDBJ whole genome shotgun (WGS) entry which is preliminary data.</text>
</comment>
<evidence type="ECO:0000313" key="3">
    <source>
        <dbReference type="Proteomes" id="UP000070373"/>
    </source>
</evidence>
<dbReference type="Gene3D" id="3.30.870.10">
    <property type="entry name" value="Endonuclease Chain A"/>
    <property type="match status" value="2"/>
</dbReference>
<organism evidence="2 3">
    <name type="scientific">candidate division MSBL1 archaeon SCGC-AAA259E17</name>
    <dbReference type="NCBI Taxonomy" id="1698263"/>
    <lineage>
        <taxon>Archaea</taxon>
        <taxon>Methanobacteriati</taxon>
        <taxon>Methanobacteriota</taxon>
        <taxon>candidate division MSBL1</taxon>
    </lineage>
</organism>
<name>A0A133UH24_9EURY</name>
<dbReference type="Pfam" id="PF06087">
    <property type="entry name" value="Tyr-DNA_phospho"/>
    <property type="match status" value="1"/>
</dbReference>
<dbReference type="GO" id="GO:0006281">
    <property type="term" value="P:DNA repair"/>
    <property type="evidence" value="ECO:0007669"/>
    <property type="project" value="InterPro"/>
</dbReference>
<keyword evidence="3" id="KW-1185">Reference proteome</keyword>
<dbReference type="SUPFAM" id="SSF56024">
    <property type="entry name" value="Phospholipase D/nuclease"/>
    <property type="match status" value="1"/>
</dbReference>
<sequence length="629" mass="74062">MPKDFHKYNLESVPENYGVFHPKVVIGIQKKGPAILIGSHNLTASALRWNHELTGYTVIPLTDSHSKIITQITDFLSDLRLYANSQASKDVIDEFSDFLNKDILPGKNKKVELDFLNSYKKPLIEQVKNRLPKIEKITILAQTHTDNRNWIENFVDTFGGNAEVLIDSTISLSKEVQELYDEFTVNKIVKERKAPVHAKLYIFHSEDGDWILYGSPNFTKKAWSESFEEGGNWETALLLPPTSDFDYRNNLFSKNLSLEIVDSISNLNLSEEKPEDEKEKRIFNVTGIWDGEKVTVETNKPPRNEEVRIEIYDQENELILEKKVELSESVLSIKLEEVEDRIPIYMKIINSKEDNIFLNSDISLQSEEIDRDLMINISSLRRKITNLKRDYPTRTEPDEDILIDPEKWRKKEENGNGEGPPISHKPHLHSNSNYLSNIRDKWKEWIEKREELNEKSSSSEYWLRGLLFRLDLLLEATFFRTLEKKSEKNGKWKPDLIVKTLYNIKNLDRLNLKEIPEDKNLFWKINLSRHSIKEYILSNFLLYEATYEKYHPRVFQNKYPKAYEINLKRFYSLFKVFESLSIREEPKNRKSDVFEKIKVSLENFEDVHAPRSLEEIKNRLERRVEKIQE</sequence>
<dbReference type="InterPro" id="IPR010347">
    <property type="entry name" value="Tdp1"/>
</dbReference>
<reference evidence="2 3" key="1">
    <citation type="journal article" date="2016" name="Sci. Rep.">
        <title>Metabolic traits of an uncultured archaeal lineage -MSBL1- from brine pools of the Red Sea.</title>
        <authorList>
            <person name="Mwirichia R."/>
            <person name="Alam I."/>
            <person name="Rashid M."/>
            <person name="Vinu M."/>
            <person name="Ba-Alawi W."/>
            <person name="Anthony Kamau A."/>
            <person name="Kamanda Ngugi D."/>
            <person name="Goker M."/>
            <person name="Klenk H.P."/>
            <person name="Bajic V."/>
            <person name="Stingl U."/>
        </authorList>
    </citation>
    <scope>NUCLEOTIDE SEQUENCE [LARGE SCALE GENOMIC DNA]</scope>
    <source>
        <strain evidence="2">SCGC-AAA259E17</strain>
    </source>
</reference>
<gene>
    <name evidence="2" type="ORF">AKJ64_00610</name>
</gene>
<dbReference type="GO" id="GO:0008081">
    <property type="term" value="F:phosphoric diester hydrolase activity"/>
    <property type="evidence" value="ECO:0007669"/>
    <property type="project" value="InterPro"/>
</dbReference>
<dbReference type="AlphaFoldDB" id="A0A133UH24"/>
<feature type="compositionally biased region" description="Basic and acidic residues" evidence="1">
    <location>
        <begin position="404"/>
        <end position="414"/>
    </location>
</feature>
<accession>A0A133UH24</accession>
<evidence type="ECO:0000313" key="2">
    <source>
        <dbReference type="EMBL" id="KXA93440.1"/>
    </source>
</evidence>
<protein>
    <submittedName>
        <fullName evidence="2">Uncharacterized protein</fullName>
    </submittedName>
</protein>